<dbReference type="SMART" id="SM00948">
    <property type="entry name" value="Proteasome_A_N"/>
    <property type="match status" value="1"/>
</dbReference>
<dbReference type="PANTHER" id="PTHR11599">
    <property type="entry name" value="PROTEASOME SUBUNIT ALPHA/BETA"/>
    <property type="match status" value="1"/>
</dbReference>
<comment type="similarity">
    <text evidence="12">Belongs to the peptidase T1A family.</text>
</comment>
<feature type="domain" description="Homeobox" evidence="15">
    <location>
        <begin position="262"/>
        <end position="322"/>
    </location>
</feature>
<keyword evidence="10 11" id="KW-0539">Nucleus</keyword>
<dbReference type="Pfam" id="PF11569">
    <property type="entry name" value="Homez"/>
    <property type="match status" value="1"/>
</dbReference>
<evidence type="ECO:0000313" key="17">
    <source>
        <dbReference type="Proteomes" id="UP000694701"/>
    </source>
</evidence>
<dbReference type="CDD" id="cd03750">
    <property type="entry name" value="proteasome_alpha_type_2"/>
    <property type="match status" value="1"/>
</dbReference>
<dbReference type="SUPFAM" id="SSF56235">
    <property type="entry name" value="N-terminal nucleophile aminohydrolases (Ntn hydrolases)"/>
    <property type="match status" value="1"/>
</dbReference>
<keyword evidence="6" id="KW-0677">Repeat</keyword>
<feature type="compositionally biased region" description="Acidic residues" evidence="14">
    <location>
        <begin position="436"/>
        <end position="453"/>
    </location>
</feature>
<name>A0A8C2BWD4_CYPCA</name>
<sequence>MADRGYSFSLTTFSPSGKLVQIEYALAAVAAGAPSVGIKASNGVVLATEKKQKSILYDEQSVHKVEPITKHIGMVYSGMGPDYRVLVRRARKLAQQYYLVYQEPIPTGQLVQRVASVMQEYTQSGGVRPFGVSLLIAGWDEDRPYLFQSDPSGAYFAWKATAMGKNYVNGKTFLEKRYNEDLELEDAIHTAILTLKESFQKCDTPTDEELSRLRAETKLTRREIDAWFTEKRKTPVPDSSESKADGETSQKKGSQTPPGGKKLSKEKVTKKTPEQLHVLKTAFVRTQWPSAEEYDQLAEESGLPRSYIVNWFGDTRYAWKNGNLKWYFYYQSGNGGGTNGNKNRKRRIRNRGWGRTRSRKVKKHTESEKNLPIRFKSGRDILKEYYLKHKFLNEQDLDELVAKSNMSYEQVREWFAEIHQKEEMGTNPFEDKMGNEDQDEEEDESQGENETAVEEQGPALGDEDGDEEDDDTDDSDAWEPPQSVRKTLSVTEGQ</sequence>
<keyword evidence="5" id="KW-0597">Phosphoprotein</keyword>
<evidence type="ECO:0000313" key="16">
    <source>
        <dbReference type="Ensembl" id="ENSCCRP00020003420.1"/>
    </source>
</evidence>
<protein>
    <recommendedName>
        <fullName evidence="3">Proteasome subunit alpha type-2</fullName>
    </recommendedName>
</protein>
<dbReference type="Ensembl" id="ENSCCRT00020003958.1">
    <property type="protein sequence ID" value="ENSCCRP00020003420.1"/>
    <property type="gene ID" value="ENSCCRG00020001983.1"/>
</dbReference>
<feature type="region of interest" description="Disordered" evidence="14">
    <location>
        <begin position="230"/>
        <end position="271"/>
    </location>
</feature>
<dbReference type="FunFam" id="3.60.20.10:FF:000012">
    <property type="entry name" value="Proteasome subunit alpha type"/>
    <property type="match status" value="1"/>
</dbReference>
<proteinExistence type="inferred from homology"/>
<evidence type="ECO:0000256" key="7">
    <source>
        <dbReference type="ARBA" id="ARBA00022942"/>
    </source>
</evidence>
<dbReference type="NCBIfam" id="NF003075">
    <property type="entry name" value="PRK03996.1"/>
    <property type="match status" value="1"/>
</dbReference>
<feature type="region of interest" description="Disordered" evidence="14">
    <location>
        <begin position="423"/>
        <end position="494"/>
    </location>
</feature>
<feature type="compositionally biased region" description="Acidic residues" evidence="14">
    <location>
        <begin position="461"/>
        <end position="477"/>
    </location>
</feature>
<dbReference type="PROSITE" id="PS51475">
    <property type="entry name" value="PROTEASOME_ALPHA_2"/>
    <property type="match status" value="1"/>
</dbReference>
<evidence type="ECO:0000256" key="11">
    <source>
        <dbReference type="PROSITE-ProRule" id="PRU00108"/>
    </source>
</evidence>
<dbReference type="InterPro" id="IPR023332">
    <property type="entry name" value="Proteasome_alpha-type"/>
</dbReference>
<evidence type="ECO:0000259" key="15">
    <source>
        <dbReference type="PROSITE" id="PS50071"/>
    </source>
</evidence>
<keyword evidence="9" id="KW-0804">Transcription</keyword>
<evidence type="ECO:0000256" key="4">
    <source>
        <dbReference type="ARBA" id="ARBA00022490"/>
    </source>
</evidence>
<dbReference type="SMART" id="SM00389">
    <property type="entry name" value="HOX"/>
    <property type="match status" value="3"/>
</dbReference>
<evidence type="ECO:0000256" key="9">
    <source>
        <dbReference type="ARBA" id="ARBA00023163"/>
    </source>
</evidence>
<keyword evidence="8" id="KW-0805">Transcription regulation</keyword>
<evidence type="ECO:0000256" key="3">
    <source>
        <dbReference type="ARBA" id="ARBA00021337"/>
    </source>
</evidence>
<evidence type="ECO:0000256" key="2">
    <source>
        <dbReference type="ARBA" id="ARBA00004496"/>
    </source>
</evidence>
<gene>
    <name evidence="16" type="primary">LOC109094792</name>
</gene>
<dbReference type="Proteomes" id="UP000694701">
    <property type="component" value="Unplaced"/>
</dbReference>
<dbReference type="PROSITE" id="PS50071">
    <property type="entry name" value="HOMEOBOX_2"/>
    <property type="match status" value="2"/>
</dbReference>
<feature type="compositionally biased region" description="Basic and acidic residues" evidence="14">
    <location>
        <begin position="423"/>
        <end position="435"/>
    </location>
</feature>
<evidence type="ECO:0000256" key="10">
    <source>
        <dbReference type="ARBA" id="ARBA00023242"/>
    </source>
</evidence>
<dbReference type="GO" id="GO:0003677">
    <property type="term" value="F:DNA binding"/>
    <property type="evidence" value="ECO:0007669"/>
    <property type="project" value="UniProtKB-UniRule"/>
</dbReference>
<feature type="DNA-binding region" description="Homeobox" evidence="11">
    <location>
        <begin position="197"/>
        <end position="233"/>
    </location>
</feature>
<evidence type="ECO:0000256" key="1">
    <source>
        <dbReference type="ARBA" id="ARBA00004123"/>
    </source>
</evidence>
<dbReference type="InterPro" id="IPR009057">
    <property type="entry name" value="Homeodomain-like_sf"/>
</dbReference>
<comment type="subcellular location">
    <subcellularLocation>
        <location evidence="2">Cytoplasm</location>
    </subcellularLocation>
    <subcellularLocation>
        <location evidence="1 11 13">Nucleus</location>
    </subcellularLocation>
</comment>
<reference evidence="16" key="1">
    <citation type="submission" date="2025-08" db="UniProtKB">
        <authorList>
            <consortium name="Ensembl"/>
        </authorList>
    </citation>
    <scope>IDENTIFICATION</scope>
</reference>
<dbReference type="GO" id="GO:0005634">
    <property type="term" value="C:nucleus"/>
    <property type="evidence" value="ECO:0007669"/>
    <property type="project" value="UniProtKB-SubCell"/>
</dbReference>
<dbReference type="FunFam" id="1.10.10.60:FF:000235">
    <property type="entry name" value="Zinc fingers and homeoboxes protein 1"/>
    <property type="match status" value="1"/>
</dbReference>
<dbReference type="AlphaFoldDB" id="A0A8C2BWD4"/>
<feature type="DNA-binding region" description="Homeobox" evidence="11">
    <location>
        <begin position="264"/>
        <end position="323"/>
    </location>
</feature>
<dbReference type="SUPFAM" id="SSF46689">
    <property type="entry name" value="Homeodomain-like"/>
    <property type="match status" value="2"/>
</dbReference>
<dbReference type="CDD" id="cd00086">
    <property type="entry name" value="homeodomain"/>
    <property type="match status" value="2"/>
</dbReference>
<evidence type="ECO:0000256" key="8">
    <source>
        <dbReference type="ARBA" id="ARBA00023015"/>
    </source>
</evidence>
<accession>A0A8C2BWD4</accession>
<evidence type="ECO:0000256" key="13">
    <source>
        <dbReference type="RuleBase" id="RU000682"/>
    </source>
</evidence>
<dbReference type="Gene3D" id="3.60.20.10">
    <property type="entry name" value="Glutamine Phosphoribosylpyrophosphate, subunit 1, domain 1"/>
    <property type="match status" value="1"/>
</dbReference>
<dbReference type="Pfam" id="PF10584">
    <property type="entry name" value="Proteasome_A_N"/>
    <property type="match status" value="1"/>
</dbReference>
<dbReference type="Pfam" id="PF00046">
    <property type="entry name" value="Homeodomain"/>
    <property type="match status" value="1"/>
</dbReference>
<feature type="compositionally biased region" description="Polar residues" evidence="14">
    <location>
        <begin position="484"/>
        <end position="494"/>
    </location>
</feature>
<dbReference type="InterPro" id="IPR001356">
    <property type="entry name" value="HD"/>
</dbReference>
<organism evidence="16 17">
    <name type="scientific">Cyprinus carpio</name>
    <name type="common">Common carp</name>
    <dbReference type="NCBI Taxonomy" id="7962"/>
    <lineage>
        <taxon>Eukaryota</taxon>
        <taxon>Metazoa</taxon>
        <taxon>Chordata</taxon>
        <taxon>Craniata</taxon>
        <taxon>Vertebrata</taxon>
        <taxon>Euteleostomi</taxon>
        <taxon>Actinopterygii</taxon>
        <taxon>Neopterygii</taxon>
        <taxon>Teleostei</taxon>
        <taxon>Ostariophysi</taxon>
        <taxon>Cypriniformes</taxon>
        <taxon>Cyprinidae</taxon>
        <taxon>Cyprininae</taxon>
        <taxon>Cyprinus</taxon>
    </lineage>
</organism>
<feature type="compositionally biased region" description="Basic and acidic residues" evidence="14">
    <location>
        <begin position="230"/>
        <end position="250"/>
    </location>
</feature>
<dbReference type="GO" id="GO:0006511">
    <property type="term" value="P:ubiquitin-dependent protein catabolic process"/>
    <property type="evidence" value="ECO:0007669"/>
    <property type="project" value="InterPro"/>
</dbReference>
<keyword evidence="4" id="KW-0963">Cytoplasm</keyword>
<dbReference type="InterPro" id="IPR024578">
    <property type="entry name" value="Homez_homeobox_dom"/>
</dbReference>
<evidence type="ECO:0000256" key="14">
    <source>
        <dbReference type="SAM" id="MobiDB-lite"/>
    </source>
</evidence>
<feature type="domain" description="Homeobox" evidence="15">
    <location>
        <begin position="195"/>
        <end position="232"/>
    </location>
</feature>
<dbReference type="InterPro" id="IPR050115">
    <property type="entry name" value="Proteasome_alpha"/>
</dbReference>
<dbReference type="GO" id="GO:0005737">
    <property type="term" value="C:cytoplasm"/>
    <property type="evidence" value="ECO:0007669"/>
    <property type="project" value="UniProtKB-SubCell"/>
</dbReference>
<dbReference type="PROSITE" id="PS00388">
    <property type="entry name" value="PROTEASOME_ALPHA_1"/>
    <property type="match status" value="1"/>
</dbReference>
<evidence type="ECO:0000256" key="5">
    <source>
        <dbReference type="ARBA" id="ARBA00022553"/>
    </source>
</evidence>
<dbReference type="InterPro" id="IPR000426">
    <property type="entry name" value="Proteasome_asu_N"/>
</dbReference>
<dbReference type="Gene3D" id="1.10.10.60">
    <property type="entry name" value="Homeodomain-like"/>
    <property type="match status" value="2"/>
</dbReference>
<evidence type="ECO:0000256" key="12">
    <source>
        <dbReference type="PROSITE-ProRule" id="PRU00808"/>
    </source>
</evidence>
<dbReference type="Pfam" id="PF00227">
    <property type="entry name" value="Proteasome"/>
    <property type="match status" value="1"/>
</dbReference>
<keyword evidence="7 12" id="KW-0647">Proteasome</keyword>
<keyword evidence="11 13" id="KW-0238">DNA-binding</keyword>
<keyword evidence="11 13" id="KW-0371">Homeobox</keyword>
<dbReference type="InterPro" id="IPR029055">
    <property type="entry name" value="Ntn_hydrolases_N"/>
</dbReference>
<evidence type="ECO:0000256" key="6">
    <source>
        <dbReference type="ARBA" id="ARBA00022737"/>
    </source>
</evidence>
<dbReference type="InterPro" id="IPR001353">
    <property type="entry name" value="Proteasome_sua/b"/>
</dbReference>
<dbReference type="GO" id="GO:0019773">
    <property type="term" value="C:proteasome core complex, alpha-subunit complex"/>
    <property type="evidence" value="ECO:0007669"/>
    <property type="project" value="UniProtKB-UniRule"/>
</dbReference>